<evidence type="ECO:0008006" key="5">
    <source>
        <dbReference type="Google" id="ProtNLM"/>
    </source>
</evidence>
<dbReference type="Proteomes" id="UP000326169">
    <property type="component" value="Unassembled WGS sequence"/>
</dbReference>
<dbReference type="PRINTS" id="PR00364">
    <property type="entry name" value="DISEASERSIST"/>
</dbReference>
<dbReference type="InterPro" id="IPR027417">
    <property type="entry name" value="P-loop_NTPase"/>
</dbReference>
<sequence length="309" mass="35523">MDIEEALKWTDDRLFAKTGKHLDSLQKAILEGVWQRETYEQIGDNEHCSKHHIRKEAWKLWQLLSDVFEEDVRKANIRSILENGRYSHIENLHIGNGDINVCRENPPYAKTAKKRSTNNADKVQTEKRHDLTEVPKSDRLYNRTQELNTLKQWILEDKIPIVSVIGLSGVGKTALVVELVRQIQDNFDRLLWRNCTNAPTLKSLKTNLIEFLSPPTETKSPSLIDCLRSHRCLIILDDFQELFTSGELAGTYQTDCQDYSKFIKEIATTHHHSCLLIISWEKPIELATLEGRKSLCHTLPIDGLGESAK</sequence>
<proteinExistence type="predicted"/>
<dbReference type="Pfam" id="PF00931">
    <property type="entry name" value="NB-ARC"/>
    <property type="match status" value="1"/>
</dbReference>
<dbReference type="SUPFAM" id="SSF52540">
    <property type="entry name" value="P-loop containing nucleoside triphosphate hydrolases"/>
    <property type="match status" value="1"/>
</dbReference>
<dbReference type="InterPro" id="IPR002182">
    <property type="entry name" value="NB-ARC"/>
</dbReference>
<dbReference type="RefSeq" id="WP_308805606.1">
    <property type="nucleotide sequence ID" value="NZ_BIMW01000013.1"/>
</dbReference>
<comment type="caution">
    <text evidence="3">The sequence shown here is derived from an EMBL/GenBank/DDBJ whole genome shotgun (WGS) entry which is preliminary data.</text>
</comment>
<feature type="domain" description="NB-ARC" evidence="1">
    <location>
        <begin position="144"/>
        <end position="239"/>
    </location>
</feature>
<evidence type="ECO:0000313" key="3">
    <source>
        <dbReference type="EMBL" id="GCE92389.1"/>
    </source>
</evidence>
<name>A0A5M3T4E3_LIMPL</name>
<dbReference type="InterPro" id="IPR058651">
    <property type="entry name" value="HTH_VMAP-M9"/>
</dbReference>
<evidence type="ECO:0000313" key="4">
    <source>
        <dbReference type="Proteomes" id="UP000326169"/>
    </source>
</evidence>
<dbReference type="Gene3D" id="3.40.50.300">
    <property type="entry name" value="P-loop containing nucleotide triphosphate hydrolases"/>
    <property type="match status" value="1"/>
</dbReference>
<dbReference type="GeneID" id="301681401"/>
<organism evidence="3 4">
    <name type="scientific">Limnospira platensis NIES-46</name>
    <dbReference type="NCBI Taxonomy" id="1236695"/>
    <lineage>
        <taxon>Bacteria</taxon>
        <taxon>Bacillati</taxon>
        <taxon>Cyanobacteriota</taxon>
        <taxon>Cyanophyceae</taxon>
        <taxon>Oscillatoriophycideae</taxon>
        <taxon>Oscillatoriales</taxon>
        <taxon>Sirenicapillariaceae</taxon>
        <taxon>Limnospira</taxon>
    </lineage>
</organism>
<evidence type="ECO:0000259" key="2">
    <source>
        <dbReference type="Pfam" id="PF26355"/>
    </source>
</evidence>
<feature type="domain" description="vWA-MoxR associated protein N-terminal HTH" evidence="2">
    <location>
        <begin position="1"/>
        <end position="82"/>
    </location>
</feature>
<dbReference type="Pfam" id="PF26355">
    <property type="entry name" value="HTH_VMAP-M9"/>
    <property type="match status" value="1"/>
</dbReference>
<protein>
    <recommendedName>
        <fullName evidence="5">WD-repeat protein</fullName>
    </recommendedName>
</protein>
<gene>
    <name evidence="3" type="ORF">NIES46_04290</name>
</gene>
<keyword evidence="4" id="KW-1185">Reference proteome</keyword>
<dbReference type="EMBL" id="BIMW01000013">
    <property type="protein sequence ID" value="GCE92389.1"/>
    <property type="molecule type" value="Genomic_DNA"/>
</dbReference>
<accession>A0A5M3T4E3</accession>
<reference evidence="3 4" key="1">
    <citation type="journal article" date="2019" name="J Genomics">
        <title>The Draft Genome of a Hydrogen-producing Cyanobacterium, Arthrospira platensis NIES-46.</title>
        <authorList>
            <person name="Suzuki S."/>
            <person name="Yamaguchi H."/>
            <person name="Kawachi M."/>
        </authorList>
    </citation>
    <scope>NUCLEOTIDE SEQUENCE [LARGE SCALE GENOMIC DNA]</scope>
    <source>
        <strain evidence="3 4">NIES-46</strain>
    </source>
</reference>
<evidence type="ECO:0000259" key="1">
    <source>
        <dbReference type="Pfam" id="PF00931"/>
    </source>
</evidence>